<dbReference type="Proteomes" id="UP000838756">
    <property type="component" value="Unassembled WGS sequence"/>
</dbReference>
<sequence>MLRIPWTAHRTNASILRQLKITRRLSTCLKRILEYGHIARKDGHNLEKIVVTGKVEGKRPRGRSLTRWSDQIRTALDIKVHIALNGAKSRVQWHKIVQKVVTGRGHDPQQ</sequence>
<name>A0A8S4R9A5_9NEOP</name>
<accession>A0A8S4R9A5</accession>
<comment type="caution">
    <text evidence="1">The sequence shown here is derived from an EMBL/GenBank/DDBJ whole genome shotgun (WGS) entry which is preliminary data.</text>
</comment>
<dbReference type="OrthoDB" id="7490433at2759"/>
<keyword evidence="2" id="KW-1185">Reference proteome</keyword>
<proteinExistence type="predicted"/>
<protein>
    <submittedName>
        <fullName evidence="1">Jg11778 protein</fullName>
    </submittedName>
</protein>
<evidence type="ECO:0000313" key="1">
    <source>
        <dbReference type="EMBL" id="CAH2233773.1"/>
    </source>
</evidence>
<evidence type="ECO:0000313" key="2">
    <source>
        <dbReference type="Proteomes" id="UP000838756"/>
    </source>
</evidence>
<organism evidence="1 2">
    <name type="scientific">Pararge aegeria aegeria</name>
    <dbReference type="NCBI Taxonomy" id="348720"/>
    <lineage>
        <taxon>Eukaryota</taxon>
        <taxon>Metazoa</taxon>
        <taxon>Ecdysozoa</taxon>
        <taxon>Arthropoda</taxon>
        <taxon>Hexapoda</taxon>
        <taxon>Insecta</taxon>
        <taxon>Pterygota</taxon>
        <taxon>Neoptera</taxon>
        <taxon>Endopterygota</taxon>
        <taxon>Lepidoptera</taxon>
        <taxon>Glossata</taxon>
        <taxon>Ditrysia</taxon>
        <taxon>Papilionoidea</taxon>
        <taxon>Nymphalidae</taxon>
        <taxon>Satyrinae</taxon>
        <taxon>Satyrini</taxon>
        <taxon>Parargina</taxon>
        <taxon>Pararge</taxon>
    </lineage>
</organism>
<dbReference type="EMBL" id="CAKXAJ010025000">
    <property type="protein sequence ID" value="CAH2233773.1"/>
    <property type="molecule type" value="Genomic_DNA"/>
</dbReference>
<reference evidence="1" key="1">
    <citation type="submission" date="2022-03" db="EMBL/GenBank/DDBJ databases">
        <authorList>
            <person name="Lindestad O."/>
        </authorList>
    </citation>
    <scope>NUCLEOTIDE SEQUENCE</scope>
</reference>
<gene>
    <name evidence="1" type="primary">jg11778</name>
    <name evidence="1" type="ORF">PAEG_LOCUS11705</name>
</gene>
<dbReference type="AlphaFoldDB" id="A0A8S4R9A5"/>